<evidence type="ECO:0000313" key="2">
    <source>
        <dbReference type="Proteomes" id="UP000294498"/>
    </source>
</evidence>
<dbReference type="RefSeq" id="WP_133994581.1">
    <property type="nucleotide sequence ID" value="NZ_SODV01000001.1"/>
</dbReference>
<evidence type="ECO:0000313" key="1">
    <source>
        <dbReference type="EMBL" id="TDX01946.1"/>
    </source>
</evidence>
<dbReference type="OrthoDB" id="9779968at2"/>
<dbReference type="PANTHER" id="PTHR43737">
    <property type="entry name" value="BLL7424 PROTEIN"/>
    <property type="match status" value="1"/>
</dbReference>
<dbReference type="InterPro" id="IPR026444">
    <property type="entry name" value="Secre_tail"/>
</dbReference>
<gene>
    <name evidence="1" type="ORF">EDB95_2993</name>
</gene>
<protein>
    <submittedName>
        <fullName evidence="1">Putative secreted protein (Por secretion system target)</fullName>
    </submittedName>
</protein>
<keyword evidence="2" id="KW-1185">Reference proteome</keyword>
<dbReference type="InterPro" id="IPR006311">
    <property type="entry name" value="TAT_signal"/>
</dbReference>
<reference evidence="1 2" key="1">
    <citation type="submission" date="2019-03" db="EMBL/GenBank/DDBJ databases">
        <title>Genomic Encyclopedia of Type Strains, Phase IV (KMG-IV): sequencing the most valuable type-strain genomes for metagenomic binning, comparative biology and taxonomic classification.</title>
        <authorList>
            <person name="Goeker M."/>
        </authorList>
    </citation>
    <scope>NUCLEOTIDE SEQUENCE [LARGE SCALE GENOMIC DNA]</scope>
    <source>
        <strain evidence="1 2">DSM 100059</strain>
    </source>
</reference>
<proteinExistence type="predicted"/>
<dbReference type="Pfam" id="PF07394">
    <property type="entry name" value="DUF1501"/>
    <property type="match status" value="1"/>
</dbReference>
<comment type="caution">
    <text evidence="1">The sequence shown here is derived from an EMBL/GenBank/DDBJ whole genome shotgun (WGS) entry which is preliminary data.</text>
</comment>
<sequence>MKRRTFLKTTAPMAAVFPALLGGFPIKAFAGSIPFFGGWDGAADNDHVLVLIQLFGGNDGLNTVIPIDIYSNYYNLRSNIAIPESAILKLGVNDKSGLHPSLTGLQGLYQNDQLAILQGVCYPSPDESHFRATDIWLTGASSNQYLNTGWVGRFLGETYTNYPVGYPSPSMPDPLAIQIGSVLSPTFMSSGGNTAMAVPEDADFYGLINGLTSPEPDTPMGTEVTYLRTIARQTNKYAGVIKTAYDKVVQQYAGYPANNDLAAQLKTVARLVAGGLKTKVYMVNMGGFDTHGGQVVGGATTTGNHAQLLTQVSEAITAFMKDLKFLGQDKRVLGMTFSEFGRRIVSNGSLGTDHGAGQPVFIFGDAAQTGILGSSPDLPATMDVEAVVPMQYDFRSVYSTILRDWFCVPASDVSTMLLANYQYLPFIQSNACANVITPVLDIGSDLIRVYPSPFLESTDITYKTNGGHTMIQVFDVAGHLITVLVDQVYNGPGTYYVTFNAGYLAAGIYYARLQNESVTQVKTMLKGTK</sequence>
<dbReference type="EMBL" id="SODV01000001">
    <property type="protein sequence ID" value="TDX01946.1"/>
    <property type="molecule type" value="Genomic_DNA"/>
</dbReference>
<name>A0A4R8DVA9_9BACT</name>
<accession>A0A4R8DVA9</accession>
<dbReference type="NCBIfam" id="TIGR04183">
    <property type="entry name" value="Por_Secre_tail"/>
    <property type="match status" value="1"/>
</dbReference>
<dbReference type="InterPro" id="IPR010869">
    <property type="entry name" value="DUF1501"/>
</dbReference>
<dbReference type="PROSITE" id="PS51318">
    <property type="entry name" value="TAT"/>
    <property type="match status" value="1"/>
</dbReference>
<dbReference type="PANTHER" id="PTHR43737:SF1">
    <property type="entry name" value="DUF1501 DOMAIN-CONTAINING PROTEIN"/>
    <property type="match status" value="1"/>
</dbReference>
<dbReference type="AlphaFoldDB" id="A0A4R8DVA9"/>
<dbReference type="Proteomes" id="UP000294498">
    <property type="component" value="Unassembled WGS sequence"/>
</dbReference>
<organism evidence="1 2">
    <name type="scientific">Dinghuibacter silviterrae</name>
    <dbReference type="NCBI Taxonomy" id="1539049"/>
    <lineage>
        <taxon>Bacteria</taxon>
        <taxon>Pseudomonadati</taxon>
        <taxon>Bacteroidota</taxon>
        <taxon>Chitinophagia</taxon>
        <taxon>Chitinophagales</taxon>
        <taxon>Chitinophagaceae</taxon>
        <taxon>Dinghuibacter</taxon>
    </lineage>
</organism>